<dbReference type="Pfam" id="PF00990">
    <property type="entry name" value="GGDEF"/>
    <property type="match status" value="1"/>
</dbReference>
<comment type="caution">
    <text evidence="3">The sequence shown here is derived from an EMBL/GenBank/DDBJ whole genome shotgun (WGS) entry which is preliminary data.</text>
</comment>
<feature type="domain" description="EAL" evidence="1">
    <location>
        <begin position="395"/>
        <end position="645"/>
    </location>
</feature>
<dbReference type="Gene3D" id="3.30.70.270">
    <property type="match status" value="1"/>
</dbReference>
<evidence type="ECO:0000313" key="4">
    <source>
        <dbReference type="Proteomes" id="UP000030416"/>
    </source>
</evidence>
<evidence type="ECO:0000259" key="1">
    <source>
        <dbReference type="PROSITE" id="PS50883"/>
    </source>
</evidence>
<dbReference type="SMART" id="SM00052">
    <property type="entry name" value="EAL"/>
    <property type="match status" value="1"/>
</dbReference>
<dbReference type="CDD" id="cd01948">
    <property type="entry name" value="EAL"/>
    <property type="match status" value="1"/>
</dbReference>
<dbReference type="SUPFAM" id="SSF141868">
    <property type="entry name" value="EAL domain-like"/>
    <property type="match status" value="1"/>
</dbReference>
<dbReference type="InterPro" id="IPR050706">
    <property type="entry name" value="Cyclic-di-GMP_PDE-like"/>
</dbReference>
<dbReference type="eggNOG" id="COG2200">
    <property type="taxonomic scope" value="Bacteria"/>
</dbReference>
<sequence>MIHSGKLIKVDILLNHKRGLPSLVDVTSIPFHVENDNNILVLLLFEEFSKFHLDHTLHFIEEQIYTAIEKESSLFKKLQMICNGLNEAFHFNTVSTIIIKNDNDINSLQMVMSHNNELSEPIIIERKAEIEYYKQYILQSESYEIKDTKDIRVHAYHKKIVEGKQLLKSLIVPIKNHANDRIGVIFMHFSGNISQEDFVYKEFIHKINDLISLAYIYDQKLREISYLAYNDVPTGIPNRLGFTEKLRELEQRQIFGFIHIIEPTEFSEIVELYGRDAGDELLKQLCRKMNMMRRKEEDFIGRFSSSKIIAFTNCIVGEKIPDFEAIMEILVETPFIVQNNQVYITLKNGTSPFNEKVSYNDSIRFAENAFRKAKSKAGNVVMEYKNEMDRNLKQNLLISSHLTEAVKNKEIQVYFQPKINLKNRTVSSIEALARWNSPTLGFISPQDFMAVAEKTGLVRDIDLQVIELVLQWFQNRKKDSKKVIPVAVNISPEHFYHPRFIDQLSDLVKKYDADPTNIIIEITENMSLVDLPKARQIINELNAKGFSSSVDDFGMGYSSLNYLQELPISELKIDRNFTMKLHDSGTYAIVKAILQIADALNIETVAEGVETEEQARILKELGCNTGQGYLFDKPIPVEEFNRKFE</sequence>
<dbReference type="PROSITE" id="PS50883">
    <property type="entry name" value="EAL"/>
    <property type="match status" value="1"/>
</dbReference>
<organism evidence="3 4">
    <name type="scientific">Ureibacillus manganicus DSM 26584</name>
    <dbReference type="NCBI Taxonomy" id="1384049"/>
    <lineage>
        <taxon>Bacteria</taxon>
        <taxon>Bacillati</taxon>
        <taxon>Bacillota</taxon>
        <taxon>Bacilli</taxon>
        <taxon>Bacillales</taxon>
        <taxon>Caryophanaceae</taxon>
        <taxon>Ureibacillus</taxon>
    </lineage>
</organism>
<dbReference type="STRING" id="1384049.CD29_02060"/>
<reference evidence="3 4" key="1">
    <citation type="submission" date="2014-02" db="EMBL/GenBank/DDBJ databases">
        <title>Draft genome sequence of Lysinibacillus manganicus DSM 26584T.</title>
        <authorList>
            <person name="Zhang F."/>
            <person name="Wang G."/>
            <person name="Zhang L."/>
        </authorList>
    </citation>
    <scope>NUCLEOTIDE SEQUENCE [LARGE SCALE GENOMIC DNA]</scope>
    <source>
        <strain evidence="3 4">DSM 26584</strain>
    </source>
</reference>
<evidence type="ECO:0008006" key="5">
    <source>
        <dbReference type="Google" id="ProtNLM"/>
    </source>
</evidence>
<dbReference type="AlphaFoldDB" id="A0A0A3I9J9"/>
<dbReference type="SMART" id="SM00267">
    <property type="entry name" value="GGDEF"/>
    <property type="match status" value="1"/>
</dbReference>
<dbReference type="Pfam" id="PF00563">
    <property type="entry name" value="EAL"/>
    <property type="match status" value="1"/>
</dbReference>
<dbReference type="InterPro" id="IPR000160">
    <property type="entry name" value="GGDEF_dom"/>
</dbReference>
<dbReference type="PANTHER" id="PTHR33121:SF70">
    <property type="entry name" value="SIGNALING PROTEIN YKOW"/>
    <property type="match status" value="1"/>
</dbReference>
<accession>A0A0A3I9J9</accession>
<gene>
    <name evidence="3" type="ORF">CD29_02060</name>
</gene>
<dbReference type="PROSITE" id="PS50887">
    <property type="entry name" value="GGDEF"/>
    <property type="match status" value="1"/>
</dbReference>
<dbReference type="NCBIfam" id="TIGR00254">
    <property type="entry name" value="GGDEF"/>
    <property type="match status" value="1"/>
</dbReference>
<proteinExistence type="predicted"/>
<dbReference type="SUPFAM" id="SSF55073">
    <property type="entry name" value="Nucleotide cyclase"/>
    <property type="match status" value="1"/>
</dbReference>
<dbReference type="Proteomes" id="UP000030416">
    <property type="component" value="Unassembled WGS sequence"/>
</dbReference>
<name>A0A0A3I9J9_9BACL</name>
<dbReference type="InterPro" id="IPR035919">
    <property type="entry name" value="EAL_sf"/>
</dbReference>
<dbReference type="Gene3D" id="3.20.20.450">
    <property type="entry name" value="EAL domain"/>
    <property type="match status" value="1"/>
</dbReference>
<feature type="domain" description="GGDEF" evidence="2">
    <location>
        <begin position="254"/>
        <end position="386"/>
    </location>
</feature>
<dbReference type="PANTHER" id="PTHR33121">
    <property type="entry name" value="CYCLIC DI-GMP PHOSPHODIESTERASE PDEF"/>
    <property type="match status" value="1"/>
</dbReference>
<dbReference type="InterPro" id="IPR043128">
    <property type="entry name" value="Rev_trsase/Diguanyl_cyclase"/>
</dbReference>
<evidence type="ECO:0000313" key="3">
    <source>
        <dbReference type="EMBL" id="KGR80165.1"/>
    </source>
</evidence>
<dbReference type="InterPro" id="IPR029787">
    <property type="entry name" value="Nucleotide_cyclase"/>
</dbReference>
<keyword evidence="4" id="KW-1185">Reference proteome</keyword>
<dbReference type="EMBL" id="JPVN01000002">
    <property type="protein sequence ID" value="KGR80165.1"/>
    <property type="molecule type" value="Genomic_DNA"/>
</dbReference>
<evidence type="ECO:0000259" key="2">
    <source>
        <dbReference type="PROSITE" id="PS50887"/>
    </source>
</evidence>
<dbReference type="InterPro" id="IPR001633">
    <property type="entry name" value="EAL_dom"/>
</dbReference>
<protein>
    <recommendedName>
        <fullName evidence="5">Diguanylate cyclase</fullName>
    </recommendedName>
</protein>
<dbReference type="GO" id="GO:0071111">
    <property type="term" value="F:cyclic-guanylate-specific phosphodiesterase activity"/>
    <property type="evidence" value="ECO:0007669"/>
    <property type="project" value="InterPro"/>
</dbReference>